<dbReference type="AlphaFoldDB" id="A0A512NI35"/>
<dbReference type="InterPro" id="IPR036856">
    <property type="entry name" value="Ald_Oxase/Xan_DH_a/b_sf"/>
</dbReference>
<feature type="domain" description="Aldehyde oxidase/xanthine dehydrogenase a/b hammerhead" evidence="3">
    <location>
        <begin position="24"/>
        <end position="148"/>
    </location>
</feature>
<dbReference type="PANTHER" id="PTHR11908">
    <property type="entry name" value="XANTHINE DEHYDROGENASE"/>
    <property type="match status" value="1"/>
</dbReference>
<keyword evidence="1" id="KW-0500">Molybdenum</keyword>
<dbReference type="GO" id="GO:0016491">
    <property type="term" value="F:oxidoreductase activity"/>
    <property type="evidence" value="ECO:0007669"/>
    <property type="project" value="UniProtKB-KW"/>
</dbReference>
<evidence type="ECO:0000313" key="5">
    <source>
        <dbReference type="Proteomes" id="UP000321058"/>
    </source>
</evidence>
<dbReference type="SMART" id="SM01008">
    <property type="entry name" value="Ald_Xan_dh_C"/>
    <property type="match status" value="1"/>
</dbReference>
<dbReference type="Pfam" id="PF02738">
    <property type="entry name" value="MoCoBD_1"/>
    <property type="match status" value="1"/>
</dbReference>
<reference evidence="4 5" key="1">
    <citation type="submission" date="2019-07" db="EMBL/GenBank/DDBJ databases">
        <title>Whole genome shotgun sequence of Reyranella soli NBRC 108950.</title>
        <authorList>
            <person name="Hosoyama A."/>
            <person name="Uohara A."/>
            <person name="Ohji S."/>
            <person name="Ichikawa N."/>
        </authorList>
    </citation>
    <scope>NUCLEOTIDE SEQUENCE [LARGE SCALE GENOMIC DNA]</scope>
    <source>
        <strain evidence="4 5">NBRC 108950</strain>
    </source>
</reference>
<dbReference type="InterPro" id="IPR037165">
    <property type="entry name" value="AldOxase/xan_DH_Mopterin-bd_sf"/>
</dbReference>
<organism evidence="4 5">
    <name type="scientific">Reyranella soli</name>
    <dbReference type="NCBI Taxonomy" id="1230389"/>
    <lineage>
        <taxon>Bacteria</taxon>
        <taxon>Pseudomonadati</taxon>
        <taxon>Pseudomonadota</taxon>
        <taxon>Alphaproteobacteria</taxon>
        <taxon>Hyphomicrobiales</taxon>
        <taxon>Reyranellaceae</taxon>
        <taxon>Reyranella</taxon>
    </lineage>
</organism>
<gene>
    <name evidence="4" type="ORF">RSO01_57800</name>
</gene>
<dbReference type="Pfam" id="PF01315">
    <property type="entry name" value="Ald_Xan_dh_C"/>
    <property type="match status" value="1"/>
</dbReference>
<name>A0A512NI35_9HYPH</name>
<dbReference type="GO" id="GO:0005506">
    <property type="term" value="F:iron ion binding"/>
    <property type="evidence" value="ECO:0007669"/>
    <property type="project" value="InterPro"/>
</dbReference>
<dbReference type="SUPFAM" id="SSF54665">
    <property type="entry name" value="CO dehydrogenase molybdoprotein N-domain-like"/>
    <property type="match status" value="1"/>
</dbReference>
<dbReference type="SUPFAM" id="SSF56003">
    <property type="entry name" value="Molybdenum cofactor-binding domain"/>
    <property type="match status" value="1"/>
</dbReference>
<dbReference type="InterPro" id="IPR046867">
    <property type="entry name" value="AldOxase/xan_DH_MoCoBD2"/>
</dbReference>
<dbReference type="PANTHER" id="PTHR11908:SF132">
    <property type="entry name" value="ALDEHYDE OXIDASE 1-RELATED"/>
    <property type="match status" value="1"/>
</dbReference>
<dbReference type="Proteomes" id="UP000321058">
    <property type="component" value="Unassembled WGS sequence"/>
</dbReference>
<comment type="caution">
    <text evidence="4">The sequence shown here is derived from an EMBL/GenBank/DDBJ whole genome shotgun (WGS) entry which is preliminary data.</text>
</comment>
<dbReference type="InterPro" id="IPR008274">
    <property type="entry name" value="AldOxase/xan_DH_MoCoBD1"/>
</dbReference>
<dbReference type="RefSeq" id="WP_170303429.1">
    <property type="nucleotide sequence ID" value="NZ_BKAJ01000105.1"/>
</dbReference>
<sequence>MVGEESPRFVGRSMPRREDHRLLTGRGQFVADLVLPGMLHAVFIRSQHAHGRIRAIDAGAAAAMPGVVRVLTGEELLRLAPPVAGGQLSLPSKWRTQVQHAIHNPQQPMLAVGKVRHVGEAVAVVVAESRDQALDAAELVAVDIEPLAAVVEAEAALAPESAVLHEEFATNLIGELAIEKGTVAAALAAAPHSLRRRFYTHRYAGLPIECRGVIAAHDPRTDSVTIWSATQVVHNVRRAAASFLRLPEARVRCVALDVGGGFGTKGHIYPEDLLVPFLARLVGRPVRWIEERQEHLLCSCHSRDQLHEVEVGFDSEGHVLAFRDTFLVDCGAWNPIGVAIAYNTAVHLLGPYRIANFAATARIVATNKVPNAPYRGAGRPEAAFAMERTMDLIAQTLGLEPTEVRRRNMIHPQEMPCAMGLPYRDGEPIVYDSGDFPGGMDKALQAIGGLAAFRQRQQEARRHGRCLGLGVASYVEGTGVGPFESALVRIESNGSITVSSGACSQGQGMETIFAQVVADLWSVDPQDIVIALGDTSQIAIGFGTIASRSTVNLSAAIHYASERLRAKVFAIAGNMMECAPADLELRRGKVGVVGVPGMEVTLAAVAQAARPGWDHRRPAGVDAGLEEIFYWEPPTVTWANATHLALVEVDMASGSIAIDRYVVAHDCGVVINPMLVDGQVVGGTVQGLGGALFEEFIYDRQGQLLTGSLMDYAMPRAGDMPSVELLHQESPSPLNPLGVKGVGEGGAIAPPAAVANAICDALAPFKVEINATPMKPEHILKAVAKSRHPDRSRT</sequence>
<evidence type="ECO:0000256" key="2">
    <source>
        <dbReference type="ARBA" id="ARBA00023002"/>
    </source>
</evidence>
<evidence type="ECO:0000256" key="1">
    <source>
        <dbReference type="ARBA" id="ARBA00022505"/>
    </source>
</evidence>
<keyword evidence="2" id="KW-0560">Oxidoreductase</keyword>
<dbReference type="InterPro" id="IPR016208">
    <property type="entry name" value="Ald_Oxase/xanthine_DH-like"/>
</dbReference>
<dbReference type="Gene3D" id="3.30.365.10">
    <property type="entry name" value="Aldehyde oxidase/xanthine dehydrogenase, molybdopterin binding domain"/>
    <property type="match status" value="4"/>
</dbReference>
<dbReference type="Pfam" id="PF20256">
    <property type="entry name" value="MoCoBD_2"/>
    <property type="match status" value="1"/>
</dbReference>
<dbReference type="EMBL" id="BKAJ01000105">
    <property type="protein sequence ID" value="GEP58614.1"/>
    <property type="molecule type" value="Genomic_DNA"/>
</dbReference>
<evidence type="ECO:0000313" key="4">
    <source>
        <dbReference type="EMBL" id="GEP58614.1"/>
    </source>
</evidence>
<dbReference type="InterPro" id="IPR000674">
    <property type="entry name" value="Ald_Oxase/Xan_DH_a/b"/>
</dbReference>
<accession>A0A512NI35</accession>
<protein>
    <submittedName>
        <fullName evidence="4">Aldehyde dehydrogenase</fullName>
    </submittedName>
</protein>
<dbReference type="Gene3D" id="3.90.1170.50">
    <property type="entry name" value="Aldehyde oxidase/xanthine dehydrogenase, a/b hammerhead"/>
    <property type="match status" value="1"/>
</dbReference>
<proteinExistence type="predicted"/>
<evidence type="ECO:0000259" key="3">
    <source>
        <dbReference type="SMART" id="SM01008"/>
    </source>
</evidence>
<keyword evidence="5" id="KW-1185">Reference proteome</keyword>